<feature type="domain" description="Rhodanese" evidence="1">
    <location>
        <begin position="6"/>
        <end position="95"/>
    </location>
</feature>
<evidence type="ECO:0000313" key="3">
    <source>
        <dbReference type="Proteomes" id="UP001188597"/>
    </source>
</evidence>
<dbReference type="InterPro" id="IPR001763">
    <property type="entry name" value="Rhodanese-like_dom"/>
</dbReference>
<organism evidence="2 3">
    <name type="scientific">Escallonia herrerae</name>
    <dbReference type="NCBI Taxonomy" id="1293975"/>
    <lineage>
        <taxon>Eukaryota</taxon>
        <taxon>Viridiplantae</taxon>
        <taxon>Streptophyta</taxon>
        <taxon>Embryophyta</taxon>
        <taxon>Tracheophyta</taxon>
        <taxon>Spermatophyta</taxon>
        <taxon>Magnoliopsida</taxon>
        <taxon>eudicotyledons</taxon>
        <taxon>Gunneridae</taxon>
        <taxon>Pentapetalae</taxon>
        <taxon>asterids</taxon>
        <taxon>campanulids</taxon>
        <taxon>Escalloniales</taxon>
        <taxon>Escalloniaceae</taxon>
        <taxon>Escallonia</taxon>
    </lineage>
</organism>
<name>A0AA89BCZ6_9ASTE</name>
<dbReference type="EMBL" id="JAVXUP010000271">
    <property type="protein sequence ID" value="KAK3032387.1"/>
    <property type="molecule type" value="Genomic_DNA"/>
</dbReference>
<proteinExistence type="predicted"/>
<dbReference type="Gene3D" id="3.40.250.10">
    <property type="entry name" value="Rhodanese-like domain"/>
    <property type="match status" value="1"/>
</dbReference>
<dbReference type="Pfam" id="PF00581">
    <property type="entry name" value="Rhodanese"/>
    <property type="match status" value="1"/>
</dbReference>
<keyword evidence="3" id="KW-1185">Reference proteome</keyword>
<dbReference type="AlphaFoldDB" id="A0AA89BCZ6"/>
<gene>
    <name evidence="2" type="ORF">RJ639_037105</name>
</gene>
<comment type="caution">
    <text evidence="2">The sequence shown here is derived from an EMBL/GenBank/DDBJ whole genome shotgun (WGS) entry which is preliminary data.</text>
</comment>
<dbReference type="InterPro" id="IPR036873">
    <property type="entry name" value="Rhodanese-like_dom_sf"/>
</dbReference>
<reference evidence="2" key="1">
    <citation type="submission" date="2022-12" db="EMBL/GenBank/DDBJ databases">
        <title>Draft genome assemblies for two species of Escallonia (Escalloniales).</title>
        <authorList>
            <person name="Chanderbali A."/>
            <person name="Dervinis C."/>
            <person name="Anghel I."/>
            <person name="Soltis D."/>
            <person name="Soltis P."/>
            <person name="Zapata F."/>
        </authorList>
    </citation>
    <scope>NUCLEOTIDE SEQUENCE</scope>
    <source>
        <strain evidence="2">UCBG64.0493</strain>
        <tissue evidence="2">Leaf</tissue>
    </source>
</reference>
<sequence length="97" mass="10718">MEDPCFIDEARLIDVREPEEVAQASLPGFQVLPLRQFGSWGPEITDKFDCQKDTYVLGDDASFVADCALFQGFQKVFNVAGGIHAYALKADPSVPTY</sequence>
<dbReference type="PANTHER" id="PTHR43629">
    <property type="entry name" value="PEPTIDYL-PROLYL CIS-TRANS ISOMERASE"/>
    <property type="match status" value="1"/>
</dbReference>
<accession>A0AA89BCZ6</accession>
<dbReference type="SUPFAM" id="SSF52821">
    <property type="entry name" value="Rhodanese/Cell cycle control phosphatase"/>
    <property type="match status" value="1"/>
</dbReference>
<dbReference type="Proteomes" id="UP001188597">
    <property type="component" value="Unassembled WGS sequence"/>
</dbReference>
<protein>
    <recommendedName>
        <fullName evidence="1">Rhodanese domain-containing protein</fullName>
    </recommendedName>
</protein>
<dbReference type="PROSITE" id="PS50206">
    <property type="entry name" value="RHODANESE_3"/>
    <property type="match status" value="1"/>
</dbReference>
<dbReference type="PANTHER" id="PTHR43629:SF2">
    <property type="entry name" value="RHODANESE-LIKE_PPIC DOMAIN-CONTAINING PROTEIN 12, CHLOROPLASTIC"/>
    <property type="match status" value="1"/>
</dbReference>
<evidence type="ECO:0000259" key="1">
    <source>
        <dbReference type="PROSITE" id="PS50206"/>
    </source>
</evidence>
<evidence type="ECO:0000313" key="2">
    <source>
        <dbReference type="EMBL" id="KAK3032387.1"/>
    </source>
</evidence>
<dbReference type="InterPro" id="IPR052204">
    <property type="entry name" value="PpiC/parvulin_rotamase"/>
</dbReference>